<evidence type="ECO:0000313" key="1">
    <source>
        <dbReference type="EMBL" id="KJK75342.1"/>
    </source>
</evidence>
<dbReference type="EMBL" id="KE384750">
    <property type="protein sequence ID" value="KJK75342.1"/>
    <property type="molecule type" value="Genomic_DNA"/>
</dbReference>
<accession>A0A0D9NMN2</accession>
<dbReference type="Proteomes" id="UP000054544">
    <property type="component" value="Unassembled WGS sequence"/>
</dbReference>
<protein>
    <submittedName>
        <fullName evidence="1">Uncharacterized protein</fullName>
    </submittedName>
</protein>
<dbReference type="AlphaFoldDB" id="A0A0D9NMN2"/>
<sequence>MERCQKECAVCLLDQIRERASTFEISGKFLHCIHDFIDISNMTTGTTPCTTTARRAKYI</sequence>
<organism evidence="1 2">
    <name type="scientific">Metarhizium anisopliae BRIP 53293</name>
    <dbReference type="NCBI Taxonomy" id="1291518"/>
    <lineage>
        <taxon>Eukaryota</taxon>
        <taxon>Fungi</taxon>
        <taxon>Dikarya</taxon>
        <taxon>Ascomycota</taxon>
        <taxon>Pezizomycotina</taxon>
        <taxon>Sordariomycetes</taxon>
        <taxon>Hypocreomycetidae</taxon>
        <taxon>Hypocreales</taxon>
        <taxon>Clavicipitaceae</taxon>
        <taxon>Metarhizium</taxon>
    </lineage>
</organism>
<reference evidence="2" key="1">
    <citation type="journal article" date="2014" name="BMC Genomics">
        <title>The genome sequence of the biocontrol fungus Metarhizium anisopliae and comparative genomics of Metarhizium species.</title>
        <authorList>
            <person name="Pattemore J.A."/>
            <person name="Hane J.K."/>
            <person name="Williams A.H."/>
            <person name="Wilson B.A."/>
            <person name="Stodart B.J."/>
            <person name="Ash G.J."/>
        </authorList>
    </citation>
    <scope>NUCLEOTIDE SEQUENCE [LARGE SCALE GENOMIC DNA]</scope>
    <source>
        <strain evidence="2">BRIP 53293</strain>
    </source>
</reference>
<evidence type="ECO:0000313" key="2">
    <source>
        <dbReference type="Proteomes" id="UP000054544"/>
    </source>
</evidence>
<name>A0A0D9NMN2_METAN</name>
<gene>
    <name evidence="1" type="ORF">H634G_09360</name>
</gene>
<keyword evidence="2" id="KW-1185">Reference proteome</keyword>
<proteinExistence type="predicted"/>